<dbReference type="GO" id="GO:0046653">
    <property type="term" value="P:tetrahydrofolate metabolic process"/>
    <property type="evidence" value="ECO:0007669"/>
    <property type="project" value="TreeGrafter"/>
</dbReference>
<dbReference type="STRING" id="306901.Q2GRC5"/>
<dbReference type="PANTHER" id="PTHR11680">
    <property type="entry name" value="SERINE HYDROXYMETHYLTRANSFERASE"/>
    <property type="match status" value="1"/>
</dbReference>
<evidence type="ECO:0000256" key="2">
    <source>
        <dbReference type="ARBA" id="ARBA00022898"/>
    </source>
</evidence>
<dbReference type="Pfam" id="PF00464">
    <property type="entry name" value="SHMT"/>
    <property type="match status" value="1"/>
</dbReference>
<dbReference type="Gene3D" id="3.90.1150.10">
    <property type="entry name" value="Aspartate Aminotransferase, domain 1"/>
    <property type="match status" value="1"/>
</dbReference>
<dbReference type="Proteomes" id="UP000001056">
    <property type="component" value="Unassembled WGS sequence"/>
</dbReference>
<comment type="cofactor">
    <cofactor evidence="1">
        <name>pyridoxal 5'-phosphate</name>
        <dbReference type="ChEBI" id="CHEBI:597326"/>
    </cofactor>
</comment>
<evidence type="ECO:0000313" key="5">
    <source>
        <dbReference type="Proteomes" id="UP000001056"/>
    </source>
</evidence>
<dbReference type="OrthoDB" id="10265628at2759"/>
<gene>
    <name evidence="4" type="ORF">CHGG_09479</name>
</gene>
<dbReference type="GO" id="GO:0030170">
    <property type="term" value="F:pyridoxal phosphate binding"/>
    <property type="evidence" value="ECO:0007669"/>
    <property type="project" value="TreeGrafter"/>
</dbReference>
<accession>Q2GRC5</accession>
<dbReference type="PANTHER" id="PTHR11680:SF35">
    <property type="entry name" value="SERINE HYDROXYMETHYLTRANSFERASE 1"/>
    <property type="match status" value="1"/>
</dbReference>
<dbReference type="EMBL" id="CH408034">
    <property type="protein sequence ID" value="EAQ85465.1"/>
    <property type="molecule type" value="Genomic_DNA"/>
</dbReference>
<dbReference type="GO" id="GO:0004372">
    <property type="term" value="F:glycine hydroxymethyltransferase activity"/>
    <property type="evidence" value="ECO:0007669"/>
    <property type="project" value="TreeGrafter"/>
</dbReference>
<protein>
    <recommendedName>
        <fullName evidence="3">Serine hydroxymethyltransferase-like domain-containing protein</fullName>
    </recommendedName>
</protein>
<name>Q2GRC5_CHAGB</name>
<feature type="domain" description="Serine hydroxymethyltransferase-like" evidence="3">
    <location>
        <begin position="1"/>
        <end position="113"/>
    </location>
</feature>
<dbReference type="GO" id="GO:0019264">
    <property type="term" value="P:glycine biosynthetic process from serine"/>
    <property type="evidence" value="ECO:0007669"/>
    <property type="project" value="TreeGrafter"/>
</dbReference>
<reference evidence="5" key="1">
    <citation type="journal article" date="2015" name="Genome Announc.">
        <title>Draft genome sequence of the cellulolytic fungus Chaetomium globosum.</title>
        <authorList>
            <person name="Cuomo C.A."/>
            <person name="Untereiner W.A."/>
            <person name="Ma L.-J."/>
            <person name="Grabherr M."/>
            <person name="Birren B.W."/>
        </authorList>
    </citation>
    <scope>NUCLEOTIDE SEQUENCE [LARGE SCALE GENOMIC DNA]</scope>
    <source>
        <strain evidence="5">ATCC 6205 / CBS 148.51 / DSM 1962 / NBRC 6347 / NRRL 1970</strain>
    </source>
</reference>
<dbReference type="GO" id="GO:0005739">
    <property type="term" value="C:mitochondrion"/>
    <property type="evidence" value="ECO:0007669"/>
    <property type="project" value="TreeGrafter"/>
</dbReference>
<dbReference type="InterPro" id="IPR039429">
    <property type="entry name" value="SHMT-like_dom"/>
</dbReference>
<proteinExistence type="predicted"/>
<organism evidence="4 5">
    <name type="scientific">Chaetomium globosum (strain ATCC 6205 / CBS 148.51 / DSM 1962 / NBRC 6347 / NRRL 1970)</name>
    <name type="common">Soil fungus</name>
    <dbReference type="NCBI Taxonomy" id="306901"/>
    <lineage>
        <taxon>Eukaryota</taxon>
        <taxon>Fungi</taxon>
        <taxon>Dikarya</taxon>
        <taxon>Ascomycota</taxon>
        <taxon>Pezizomycotina</taxon>
        <taxon>Sordariomycetes</taxon>
        <taxon>Sordariomycetidae</taxon>
        <taxon>Sordariales</taxon>
        <taxon>Chaetomiaceae</taxon>
        <taxon>Chaetomium</taxon>
    </lineage>
</organism>
<dbReference type="RefSeq" id="XP_001227406.1">
    <property type="nucleotide sequence ID" value="XM_001227405.1"/>
</dbReference>
<sequence>MAVALKQARTEDYRREQQLYLDTAATLSRELLSKGYHLLTGGTDSHIMLLDHRKDRISGFEVESVLRQVNIIANQNPLPGDKGLRFSGLRLATTPMVIRGLQDSKGFVQVAELVHRGIELTKALSMEFKNSEAQRSRRNLLHLLGGKVVQCNELKNDVTALARQYPLPSYLYQSLL</sequence>
<evidence type="ECO:0000256" key="1">
    <source>
        <dbReference type="ARBA" id="ARBA00001933"/>
    </source>
</evidence>
<dbReference type="InterPro" id="IPR015424">
    <property type="entry name" value="PyrdxlP-dep_Trfase"/>
</dbReference>
<dbReference type="InParanoid" id="Q2GRC5"/>
<dbReference type="VEuPathDB" id="FungiDB:CHGG_09479"/>
<dbReference type="HOGENOM" id="CLU_1524972_0_0_1"/>
<dbReference type="InterPro" id="IPR049943">
    <property type="entry name" value="Ser_HO-MeTrfase-like"/>
</dbReference>
<keyword evidence="2" id="KW-0663">Pyridoxal phosphate</keyword>
<evidence type="ECO:0000313" key="4">
    <source>
        <dbReference type="EMBL" id="EAQ85465.1"/>
    </source>
</evidence>
<dbReference type="SUPFAM" id="SSF53383">
    <property type="entry name" value="PLP-dependent transferases"/>
    <property type="match status" value="1"/>
</dbReference>
<dbReference type="GeneID" id="4395144"/>
<dbReference type="AlphaFoldDB" id="Q2GRC5"/>
<keyword evidence="5" id="KW-1185">Reference proteome</keyword>
<dbReference type="eggNOG" id="KOG2467">
    <property type="taxonomic scope" value="Eukaryota"/>
</dbReference>
<evidence type="ECO:0000259" key="3">
    <source>
        <dbReference type="Pfam" id="PF00464"/>
    </source>
</evidence>
<dbReference type="InterPro" id="IPR015422">
    <property type="entry name" value="PyrdxlP-dep_Trfase_small"/>
</dbReference>